<keyword evidence="5" id="KW-0378">Hydrolase</keyword>
<dbReference type="Proteomes" id="UP000299102">
    <property type="component" value="Unassembled WGS sequence"/>
</dbReference>
<dbReference type="AlphaFoldDB" id="A0A4C1WRK0"/>
<evidence type="ECO:0000256" key="4">
    <source>
        <dbReference type="ARBA" id="ARBA00022763"/>
    </source>
</evidence>
<dbReference type="EMBL" id="BGZK01000608">
    <property type="protein sequence ID" value="GBP52737.1"/>
    <property type="molecule type" value="Genomic_DNA"/>
</dbReference>
<keyword evidence="8" id="KW-0539">Nucleus</keyword>
<gene>
    <name evidence="12" type="primary">gkt</name>
    <name evidence="12" type="ORF">EVAR_43938_1</name>
</gene>
<evidence type="ECO:0000256" key="2">
    <source>
        <dbReference type="ARBA" id="ARBA00010205"/>
    </source>
</evidence>
<dbReference type="OrthoDB" id="47785at2759"/>
<evidence type="ECO:0000256" key="11">
    <source>
        <dbReference type="PIRSR" id="PIRSR610347-3"/>
    </source>
</evidence>
<keyword evidence="4" id="KW-0227">DNA damage</keyword>
<dbReference type="GO" id="GO:0003697">
    <property type="term" value="F:single-stranded DNA binding"/>
    <property type="evidence" value="ECO:0007669"/>
    <property type="project" value="TreeGrafter"/>
</dbReference>
<dbReference type="Gene3D" id="3.30.870.10">
    <property type="entry name" value="Endonuclease Chain A"/>
    <property type="match status" value="1"/>
</dbReference>
<feature type="active site" description="Proton donor/acceptor" evidence="9">
    <location>
        <position position="3"/>
    </location>
</feature>
<protein>
    <submittedName>
        <fullName evidence="12">Probable tyrosyl-DNA phosphodiesterase</fullName>
    </submittedName>
</protein>
<keyword evidence="6" id="KW-0269">Exonuclease</keyword>
<dbReference type="GO" id="GO:0003690">
    <property type="term" value="F:double-stranded DNA binding"/>
    <property type="evidence" value="ECO:0007669"/>
    <property type="project" value="TreeGrafter"/>
</dbReference>
<evidence type="ECO:0000256" key="10">
    <source>
        <dbReference type="PIRSR" id="PIRSR610347-2"/>
    </source>
</evidence>
<evidence type="ECO:0000256" key="5">
    <source>
        <dbReference type="ARBA" id="ARBA00022801"/>
    </source>
</evidence>
<reference evidence="12 13" key="1">
    <citation type="journal article" date="2019" name="Commun. Biol.">
        <title>The bagworm genome reveals a unique fibroin gene that provides high tensile strength.</title>
        <authorList>
            <person name="Kono N."/>
            <person name="Nakamura H."/>
            <person name="Ohtoshi R."/>
            <person name="Tomita M."/>
            <person name="Numata K."/>
            <person name="Arakawa K."/>
        </authorList>
    </citation>
    <scope>NUCLEOTIDE SEQUENCE [LARGE SCALE GENOMIC DNA]</scope>
</reference>
<dbReference type="GO" id="GO:0006281">
    <property type="term" value="P:DNA repair"/>
    <property type="evidence" value="ECO:0007669"/>
    <property type="project" value="UniProtKB-KW"/>
</dbReference>
<evidence type="ECO:0000256" key="6">
    <source>
        <dbReference type="ARBA" id="ARBA00022839"/>
    </source>
</evidence>
<keyword evidence="13" id="KW-1185">Reference proteome</keyword>
<organism evidence="12 13">
    <name type="scientific">Eumeta variegata</name>
    <name type="common">Bagworm moth</name>
    <name type="synonym">Eumeta japonica</name>
    <dbReference type="NCBI Taxonomy" id="151549"/>
    <lineage>
        <taxon>Eukaryota</taxon>
        <taxon>Metazoa</taxon>
        <taxon>Ecdysozoa</taxon>
        <taxon>Arthropoda</taxon>
        <taxon>Hexapoda</taxon>
        <taxon>Insecta</taxon>
        <taxon>Pterygota</taxon>
        <taxon>Neoptera</taxon>
        <taxon>Endopterygota</taxon>
        <taxon>Lepidoptera</taxon>
        <taxon>Glossata</taxon>
        <taxon>Ditrysia</taxon>
        <taxon>Tineoidea</taxon>
        <taxon>Psychidae</taxon>
        <taxon>Oiketicinae</taxon>
        <taxon>Eumeta</taxon>
    </lineage>
</organism>
<comment type="caution">
    <text evidence="12">The sequence shown here is derived from an EMBL/GenBank/DDBJ whole genome shotgun (WGS) entry which is preliminary data.</text>
</comment>
<sequence length="98" mass="11128">MPHIKSYIRISPDAKKAAYYVLTSGNVSKAAWGTFNKGNGALRIMSYEAGVMFLPSFVLNKDFFSLDKSDNDHLSVPYDLPPVPYEEDMSPWVMDYLR</sequence>
<feature type="site" description="Interaction with DNA" evidence="11">
    <location>
        <position position="28"/>
    </location>
</feature>
<dbReference type="GO" id="GO:0017005">
    <property type="term" value="F:3'-tyrosyl-DNA phosphodiesterase activity"/>
    <property type="evidence" value="ECO:0007669"/>
    <property type="project" value="TreeGrafter"/>
</dbReference>
<feature type="binding site" evidence="10">
    <location>
        <position position="5"/>
    </location>
    <ligand>
        <name>substrate</name>
    </ligand>
</feature>
<keyword evidence="3" id="KW-0540">Nuclease</keyword>
<dbReference type="GO" id="GO:0004527">
    <property type="term" value="F:exonuclease activity"/>
    <property type="evidence" value="ECO:0007669"/>
    <property type="project" value="UniProtKB-KW"/>
</dbReference>
<dbReference type="GO" id="GO:0005634">
    <property type="term" value="C:nucleus"/>
    <property type="evidence" value="ECO:0007669"/>
    <property type="project" value="UniProtKB-SubCell"/>
</dbReference>
<evidence type="ECO:0000256" key="9">
    <source>
        <dbReference type="PIRSR" id="PIRSR610347-1"/>
    </source>
</evidence>
<keyword evidence="7" id="KW-0234">DNA repair</keyword>
<comment type="subcellular location">
    <subcellularLocation>
        <location evidence="1">Nucleus</location>
    </subcellularLocation>
</comment>
<evidence type="ECO:0000313" key="12">
    <source>
        <dbReference type="EMBL" id="GBP52737.1"/>
    </source>
</evidence>
<proteinExistence type="inferred from homology"/>
<dbReference type="Pfam" id="PF06087">
    <property type="entry name" value="Tyr-DNA_phospho"/>
    <property type="match status" value="1"/>
</dbReference>
<dbReference type="PANTHER" id="PTHR12415:SF0">
    <property type="entry name" value="TYROSYL-DNA PHOSPHODIESTERASE 1"/>
    <property type="match status" value="1"/>
</dbReference>
<name>A0A4C1WRK0_EUMVA</name>
<evidence type="ECO:0000256" key="8">
    <source>
        <dbReference type="ARBA" id="ARBA00023242"/>
    </source>
</evidence>
<evidence type="ECO:0000256" key="3">
    <source>
        <dbReference type="ARBA" id="ARBA00022722"/>
    </source>
</evidence>
<dbReference type="InterPro" id="IPR010347">
    <property type="entry name" value="Tdp1"/>
</dbReference>
<evidence type="ECO:0000313" key="13">
    <source>
        <dbReference type="Proteomes" id="UP000299102"/>
    </source>
</evidence>
<accession>A0A4C1WRK0</accession>
<dbReference type="SUPFAM" id="SSF56024">
    <property type="entry name" value="Phospholipase D/nuclease"/>
    <property type="match status" value="1"/>
</dbReference>
<dbReference type="PANTHER" id="PTHR12415">
    <property type="entry name" value="TYROSYL-DNA PHOSPHODIESTERASE 1"/>
    <property type="match status" value="1"/>
</dbReference>
<comment type="similarity">
    <text evidence="2">Belongs to the tyrosyl-DNA phosphodiesterase family.</text>
</comment>
<evidence type="ECO:0000256" key="7">
    <source>
        <dbReference type="ARBA" id="ARBA00023204"/>
    </source>
</evidence>
<evidence type="ECO:0000256" key="1">
    <source>
        <dbReference type="ARBA" id="ARBA00004123"/>
    </source>
</evidence>
<dbReference type="STRING" id="151549.A0A4C1WRK0"/>